<feature type="chain" id="PRO_5040890653" evidence="1">
    <location>
        <begin position="19"/>
        <end position="80"/>
    </location>
</feature>
<organism evidence="2 3">
    <name type="scientific">Penicillium citrinum</name>
    <dbReference type="NCBI Taxonomy" id="5077"/>
    <lineage>
        <taxon>Eukaryota</taxon>
        <taxon>Fungi</taxon>
        <taxon>Dikarya</taxon>
        <taxon>Ascomycota</taxon>
        <taxon>Pezizomycotina</taxon>
        <taxon>Eurotiomycetes</taxon>
        <taxon>Eurotiomycetidae</taxon>
        <taxon>Eurotiales</taxon>
        <taxon>Aspergillaceae</taxon>
        <taxon>Penicillium</taxon>
    </lineage>
</organism>
<gene>
    <name evidence="2" type="ORF">N7469_006115</name>
</gene>
<dbReference type="RefSeq" id="XP_056500271.1">
    <property type="nucleotide sequence ID" value="XM_056645033.1"/>
</dbReference>
<proteinExistence type="predicted"/>
<name>A0A9W9NXG1_PENCI</name>
<dbReference type="EMBL" id="JAPQKT010000005">
    <property type="protein sequence ID" value="KAJ5231527.1"/>
    <property type="molecule type" value="Genomic_DNA"/>
</dbReference>
<sequence>MKLTTIFAAATFSSFVAAAPVGGKRALIPKPMDLIETMYPHSGLPKLTMKLEKELNLCMFGQKSFFWSRYQLTHFAEMMI</sequence>
<dbReference type="OrthoDB" id="4364135at2759"/>
<keyword evidence="3" id="KW-1185">Reference proteome</keyword>
<protein>
    <submittedName>
        <fullName evidence="2">Uncharacterized protein</fullName>
    </submittedName>
</protein>
<feature type="signal peptide" evidence="1">
    <location>
        <begin position="1"/>
        <end position="18"/>
    </location>
</feature>
<dbReference type="Proteomes" id="UP001147733">
    <property type="component" value="Unassembled WGS sequence"/>
</dbReference>
<reference evidence="2" key="1">
    <citation type="submission" date="2022-11" db="EMBL/GenBank/DDBJ databases">
        <authorList>
            <person name="Petersen C."/>
        </authorList>
    </citation>
    <scope>NUCLEOTIDE SEQUENCE</scope>
    <source>
        <strain evidence="2">IBT 23319</strain>
    </source>
</reference>
<accession>A0A9W9NXG1</accession>
<evidence type="ECO:0000313" key="2">
    <source>
        <dbReference type="EMBL" id="KAJ5231527.1"/>
    </source>
</evidence>
<comment type="caution">
    <text evidence="2">The sequence shown here is derived from an EMBL/GenBank/DDBJ whole genome shotgun (WGS) entry which is preliminary data.</text>
</comment>
<evidence type="ECO:0000313" key="3">
    <source>
        <dbReference type="Proteomes" id="UP001147733"/>
    </source>
</evidence>
<evidence type="ECO:0000256" key="1">
    <source>
        <dbReference type="SAM" id="SignalP"/>
    </source>
</evidence>
<reference evidence="2" key="2">
    <citation type="journal article" date="2023" name="IMA Fungus">
        <title>Comparative genomic study of the Penicillium genus elucidates a diverse pangenome and 15 lateral gene transfer events.</title>
        <authorList>
            <person name="Petersen C."/>
            <person name="Sorensen T."/>
            <person name="Nielsen M.R."/>
            <person name="Sondergaard T.E."/>
            <person name="Sorensen J.L."/>
            <person name="Fitzpatrick D.A."/>
            <person name="Frisvad J.C."/>
            <person name="Nielsen K.L."/>
        </authorList>
    </citation>
    <scope>NUCLEOTIDE SEQUENCE</scope>
    <source>
        <strain evidence="2">IBT 23319</strain>
    </source>
</reference>
<keyword evidence="1" id="KW-0732">Signal</keyword>
<dbReference type="GeneID" id="81384200"/>
<dbReference type="AlphaFoldDB" id="A0A9W9NXG1"/>